<dbReference type="EMBL" id="CM032187">
    <property type="protein sequence ID" value="KAG7090051.1"/>
    <property type="molecule type" value="Genomic_DNA"/>
</dbReference>
<dbReference type="GeneID" id="66080745"/>
<comment type="caution">
    <text evidence="1">The sequence shown here is derived from an EMBL/GenBank/DDBJ whole genome shotgun (WGS) entry which is preliminary data.</text>
</comment>
<organism evidence="1 2">
    <name type="scientific">Marasmius oreades</name>
    <name type="common">fairy-ring Marasmius</name>
    <dbReference type="NCBI Taxonomy" id="181124"/>
    <lineage>
        <taxon>Eukaryota</taxon>
        <taxon>Fungi</taxon>
        <taxon>Dikarya</taxon>
        <taxon>Basidiomycota</taxon>
        <taxon>Agaricomycotina</taxon>
        <taxon>Agaricomycetes</taxon>
        <taxon>Agaricomycetidae</taxon>
        <taxon>Agaricales</taxon>
        <taxon>Marasmiineae</taxon>
        <taxon>Marasmiaceae</taxon>
        <taxon>Marasmius</taxon>
    </lineage>
</organism>
<keyword evidence="2" id="KW-1185">Reference proteome</keyword>
<gene>
    <name evidence="1" type="ORF">E1B28_011670</name>
</gene>
<dbReference type="RefSeq" id="XP_043006521.1">
    <property type="nucleotide sequence ID" value="XM_043156726.1"/>
</dbReference>
<evidence type="ECO:0000313" key="2">
    <source>
        <dbReference type="Proteomes" id="UP001049176"/>
    </source>
</evidence>
<proteinExistence type="predicted"/>
<dbReference type="KEGG" id="more:E1B28_011670"/>
<accession>A0A9P7RVN2</accession>
<dbReference type="AlphaFoldDB" id="A0A9P7RVN2"/>
<protein>
    <submittedName>
        <fullName evidence="1">Uncharacterized protein</fullName>
    </submittedName>
</protein>
<reference evidence="1" key="1">
    <citation type="journal article" date="2021" name="Genome Biol. Evol.">
        <title>The assembled and annotated genome of the fairy-ring fungus Marasmius oreades.</title>
        <authorList>
            <person name="Hiltunen M."/>
            <person name="Ament-Velasquez S.L."/>
            <person name="Johannesson H."/>
        </authorList>
    </citation>
    <scope>NUCLEOTIDE SEQUENCE</scope>
    <source>
        <strain evidence="1">03SP1</strain>
    </source>
</reference>
<name>A0A9P7RVN2_9AGAR</name>
<sequence length="91" mass="10462">MAPKIITEICGDSWTFNLPLRTSPIRLKIDEYLSLHPGNYIASVEEFPSVEDDLRDARDELTTFDREKEKIISLLDELEPAKIHCFTLPLS</sequence>
<evidence type="ECO:0000313" key="1">
    <source>
        <dbReference type="EMBL" id="KAG7090051.1"/>
    </source>
</evidence>
<dbReference type="Proteomes" id="UP001049176">
    <property type="component" value="Chromosome 7"/>
</dbReference>